<dbReference type="CDD" id="cd09618">
    <property type="entry name" value="CBM9_like_2"/>
    <property type="match status" value="1"/>
</dbReference>
<organism evidence="3 4">
    <name type="scientific">Silvimonas iriomotensis</name>
    <dbReference type="NCBI Taxonomy" id="449662"/>
    <lineage>
        <taxon>Bacteria</taxon>
        <taxon>Pseudomonadati</taxon>
        <taxon>Pseudomonadota</taxon>
        <taxon>Betaproteobacteria</taxon>
        <taxon>Neisseriales</taxon>
        <taxon>Chitinibacteraceae</taxon>
        <taxon>Silvimonas</taxon>
    </lineage>
</organism>
<dbReference type="Pfam" id="PF06452">
    <property type="entry name" value="CBM9_1"/>
    <property type="match status" value="1"/>
</dbReference>
<evidence type="ECO:0000313" key="4">
    <source>
        <dbReference type="Proteomes" id="UP000637267"/>
    </source>
</evidence>
<name>A0ABQ2PBD8_9NEIS</name>
<evidence type="ECO:0000313" key="3">
    <source>
        <dbReference type="EMBL" id="GGP22435.1"/>
    </source>
</evidence>
<dbReference type="EMBL" id="BMLX01000003">
    <property type="protein sequence ID" value="GGP22435.1"/>
    <property type="molecule type" value="Genomic_DNA"/>
</dbReference>
<evidence type="ECO:0008006" key="5">
    <source>
        <dbReference type="Google" id="ProtNLM"/>
    </source>
</evidence>
<dbReference type="RefSeq" id="WP_188704718.1">
    <property type="nucleotide sequence ID" value="NZ_BMLX01000003.1"/>
</dbReference>
<reference evidence="4" key="1">
    <citation type="journal article" date="2019" name="Int. J. Syst. Evol. Microbiol.">
        <title>The Global Catalogue of Microorganisms (GCM) 10K type strain sequencing project: providing services to taxonomists for standard genome sequencing and annotation.</title>
        <authorList>
            <consortium name="The Broad Institute Genomics Platform"/>
            <consortium name="The Broad Institute Genome Sequencing Center for Infectious Disease"/>
            <person name="Wu L."/>
            <person name="Ma J."/>
        </authorList>
    </citation>
    <scope>NUCLEOTIDE SEQUENCE [LARGE SCALE GENOMIC DNA]</scope>
    <source>
        <strain evidence="4">CGMCC 1.8859</strain>
    </source>
</reference>
<gene>
    <name evidence="3" type="ORF">GCM10010970_25220</name>
</gene>
<dbReference type="InterPro" id="IPR010502">
    <property type="entry name" value="Carb-bd_dom_fam9"/>
</dbReference>
<feature type="domain" description="Carbohydrate-binding" evidence="1">
    <location>
        <begin position="75"/>
        <end position="229"/>
    </location>
</feature>
<dbReference type="Gene3D" id="2.60.40.1190">
    <property type="match status" value="1"/>
</dbReference>
<sequence>MRPCDGLIRQNLAEQEEKTGNKNKKKNRTMIPNAFYRWPACAVLALASLSLTAPAHANNACAARHVPDNAKVVFDGTLDDALWQSATEYDQFWEYQPVDGKVAPVRTTVRVLYDARAVYFGIRAYDPHPENIRAPLVRRDNVKTNQDFVAVYLDPIGAGKSAMFVRVNPSGVIADGTYSADTDNADFSPDFEVDARAVRLADGYSAVIRIPFTELRFTDNAKKSWQFQIMRSYPRDQTYLFLSVPLMQTATNMLELMSPLDDLQAAPPNNSVSVRPQVTVRADRDSVAGQPARQSQHLDAGVDLKWQPNAAWVVDATLKPDFSQIELDVPQLTSNAQFALQLQEKRPFFLESSDILESPSLMNEQGGNGSRALYTRSITQPDWGLRATRRDDNTEATIMAAADTGGGQVLIPHAFTTDEVSQPESDVAFGRARTYLDNFSVGGLFTARNYADGAGGNAVIGPDVVWRSAEGDRIRGQWLLSSTSALAGDDGLLHKGVAQSGSDVLVDWIRKTPDWEPSLTYQQVSDAFRDDTGFFGQSGYRQLTAQLVQKKRLGEDWSELDSYVLYQQSVTTDDGSTVQRLVDPGFTLYGPHNTAINVEYHPAQAQRVKAGGELHSFDQVLLDVQSNPAAWFPFIEAKTILGDQVDIENDRVSPGVYTLLDARFRALDRLEIEPRFEQTVLRGPDGDTTLRDTAMQLLAVLHFTGQDSARAIVQRETTRRSAALPTDVAPSFYQSDSVSLTYAHRWSALKVWYLGATWSQSIQTGSATTRDAEVFTKFQFEI</sequence>
<accession>A0ABQ2PBD8</accession>
<feature type="domain" description="DUF5916" evidence="2">
    <location>
        <begin position="293"/>
        <end position="360"/>
    </location>
</feature>
<evidence type="ECO:0000259" key="1">
    <source>
        <dbReference type="Pfam" id="PF06452"/>
    </source>
</evidence>
<dbReference type="Proteomes" id="UP000637267">
    <property type="component" value="Unassembled WGS sequence"/>
</dbReference>
<dbReference type="Pfam" id="PF19313">
    <property type="entry name" value="DUF5916"/>
    <property type="match status" value="1"/>
</dbReference>
<evidence type="ECO:0000259" key="2">
    <source>
        <dbReference type="Pfam" id="PF19313"/>
    </source>
</evidence>
<protein>
    <recommendedName>
        <fullName evidence="5">Carbohydrate-binding domain-containing protein</fullName>
    </recommendedName>
</protein>
<proteinExistence type="predicted"/>
<dbReference type="SUPFAM" id="SSF49344">
    <property type="entry name" value="CBD9-like"/>
    <property type="match status" value="1"/>
</dbReference>
<keyword evidence="4" id="KW-1185">Reference proteome</keyword>
<comment type="caution">
    <text evidence="3">The sequence shown here is derived from an EMBL/GenBank/DDBJ whole genome shotgun (WGS) entry which is preliminary data.</text>
</comment>
<dbReference type="InterPro" id="IPR045670">
    <property type="entry name" value="DUF5916"/>
</dbReference>